<keyword evidence="12" id="KW-1015">Disulfide bond</keyword>
<dbReference type="AlphaFoldDB" id="A0AAV8YH80"/>
<evidence type="ECO:0000256" key="4">
    <source>
        <dbReference type="ARBA" id="ARBA00022525"/>
    </source>
</evidence>
<comment type="similarity">
    <text evidence="3 14">Belongs to the peptidase M14 family.</text>
</comment>
<dbReference type="GO" id="GO:0004181">
    <property type="term" value="F:metallocarboxypeptidase activity"/>
    <property type="evidence" value="ECO:0007669"/>
    <property type="project" value="InterPro"/>
</dbReference>
<keyword evidence="8 15" id="KW-0732">Signal</keyword>
<evidence type="ECO:0000313" key="17">
    <source>
        <dbReference type="EMBL" id="KAJ8950616.1"/>
    </source>
</evidence>
<evidence type="ECO:0000256" key="5">
    <source>
        <dbReference type="ARBA" id="ARBA00022645"/>
    </source>
</evidence>
<reference evidence="17" key="1">
    <citation type="journal article" date="2023" name="Insect Mol. Biol.">
        <title>Genome sequencing provides insights into the evolution of gene families encoding plant cell wall-degrading enzymes in longhorned beetles.</title>
        <authorList>
            <person name="Shin N.R."/>
            <person name="Okamura Y."/>
            <person name="Kirsch R."/>
            <person name="Pauchet Y."/>
        </authorList>
    </citation>
    <scope>NUCLEOTIDE SEQUENCE</scope>
    <source>
        <strain evidence="17">AMC_N1</strain>
    </source>
</reference>
<accession>A0AAV8YH80</accession>
<evidence type="ECO:0000256" key="1">
    <source>
        <dbReference type="ARBA" id="ARBA00001947"/>
    </source>
</evidence>
<dbReference type="GO" id="GO:0008270">
    <property type="term" value="F:zinc ion binding"/>
    <property type="evidence" value="ECO:0007669"/>
    <property type="project" value="InterPro"/>
</dbReference>
<dbReference type="GO" id="GO:0006508">
    <property type="term" value="P:proteolysis"/>
    <property type="evidence" value="ECO:0007669"/>
    <property type="project" value="UniProtKB-KW"/>
</dbReference>
<dbReference type="SUPFAM" id="SSF54897">
    <property type="entry name" value="Protease propeptides/inhibitors"/>
    <property type="match status" value="1"/>
</dbReference>
<keyword evidence="18" id="KW-1185">Reference proteome</keyword>
<dbReference type="Proteomes" id="UP001162162">
    <property type="component" value="Unassembled WGS sequence"/>
</dbReference>
<evidence type="ECO:0000256" key="14">
    <source>
        <dbReference type="PROSITE-ProRule" id="PRU01379"/>
    </source>
</evidence>
<keyword evidence="7" id="KW-0479">Metal-binding</keyword>
<dbReference type="PRINTS" id="PR00765">
    <property type="entry name" value="CRBOXYPTASEA"/>
</dbReference>
<evidence type="ECO:0000256" key="15">
    <source>
        <dbReference type="SAM" id="SignalP"/>
    </source>
</evidence>
<comment type="caution">
    <text evidence="17">The sequence shown here is derived from an EMBL/GenBank/DDBJ whole genome shotgun (WGS) entry which is preliminary data.</text>
</comment>
<keyword evidence="4" id="KW-0964">Secreted</keyword>
<dbReference type="SMART" id="SM00631">
    <property type="entry name" value="Zn_pept"/>
    <property type="match status" value="1"/>
</dbReference>
<dbReference type="Pfam" id="PF00246">
    <property type="entry name" value="Peptidase_M14"/>
    <property type="match status" value="1"/>
</dbReference>
<evidence type="ECO:0000313" key="18">
    <source>
        <dbReference type="Proteomes" id="UP001162162"/>
    </source>
</evidence>
<dbReference type="EMBL" id="JAPWTK010000097">
    <property type="protein sequence ID" value="KAJ8950616.1"/>
    <property type="molecule type" value="Genomic_DNA"/>
</dbReference>
<evidence type="ECO:0000256" key="7">
    <source>
        <dbReference type="ARBA" id="ARBA00022723"/>
    </source>
</evidence>
<keyword evidence="9" id="KW-0378">Hydrolase</keyword>
<keyword evidence="6" id="KW-0645">Protease</keyword>
<feature type="chain" id="PRO_5043372994" description="Peptidase M14 domain-containing protein" evidence="15">
    <location>
        <begin position="20"/>
        <end position="409"/>
    </location>
</feature>
<comment type="subcellular location">
    <subcellularLocation>
        <location evidence="2">Secreted</location>
    </subcellularLocation>
</comment>
<dbReference type="PANTHER" id="PTHR11705">
    <property type="entry name" value="PROTEASE FAMILY M14 CARBOXYPEPTIDASE A,B"/>
    <property type="match status" value="1"/>
</dbReference>
<comment type="function">
    <text evidence="13">Involved in the digestion of the blood meal.</text>
</comment>
<dbReference type="SUPFAM" id="SSF53187">
    <property type="entry name" value="Zn-dependent exopeptidases"/>
    <property type="match status" value="1"/>
</dbReference>
<dbReference type="InterPro" id="IPR036990">
    <property type="entry name" value="M14A-like_propep"/>
</dbReference>
<protein>
    <recommendedName>
        <fullName evidence="16">Peptidase M14 domain-containing protein</fullName>
    </recommendedName>
</protein>
<organism evidence="17 18">
    <name type="scientific">Aromia moschata</name>
    <dbReference type="NCBI Taxonomy" id="1265417"/>
    <lineage>
        <taxon>Eukaryota</taxon>
        <taxon>Metazoa</taxon>
        <taxon>Ecdysozoa</taxon>
        <taxon>Arthropoda</taxon>
        <taxon>Hexapoda</taxon>
        <taxon>Insecta</taxon>
        <taxon>Pterygota</taxon>
        <taxon>Neoptera</taxon>
        <taxon>Endopterygota</taxon>
        <taxon>Coleoptera</taxon>
        <taxon>Polyphaga</taxon>
        <taxon>Cucujiformia</taxon>
        <taxon>Chrysomeloidea</taxon>
        <taxon>Cerambycidae</taxon>
        <taxon>Cerambycinae</taxon>
        <taxon>Callichromatini</taxon>
        <taxon>Aromia</taxon>
    </lineage>
</organism>
<dbReference type="CDD" id="cd03860">
    <property type="entry name" value="M14_CP_A-B_like"/>
    <property type="match status" value="1"/>
</dbReference>
<evidence type="ECO:0000256" key="11">
    <source>
        <dbReference type="ARBA" id="ARBA00023049"/>
    </source>
</evidence>
<dbReference type="Gene3D" id="3.30.70.340">
    <property type="entry name" value="Metallocarboxypeptidase-like"/>
    <property type="match status" value="1"/>
</dbReference>
<evidence type="ECO:0000256" key="12">
    <source>
        <dbReference type="ARBA" id="ARBA00023157"/>
    </source>
</evidence>
<evidence type="ECO:0000259" key="16">
    <source>
        <dbReference type="PROSITE" id="PS52035"/>
    </source>
</evidence>
<proteinExistence type="inferred from homology"/>
<keyword evidence="11" id="KW-0482">Metalloprotease</keyword>
<comment type="cofactor">
    <cofactor evidence="1">
        <name>Zn(2+)</name>
        <dbReference type="ChEBI" id="CHEBI:29105"/>
    </cofactor>
</comment>
<evidence type="ECO:0000256" key="9">
    <source>
        <dbReference type="ARBA" id="ARBA00022801"/>
    </source>
</evidence>
<keyword evidence="10" id="KW-0862">Zinc</keyword>
<evidence type="ECO:0000256" key="8">
    <source>
        <dbReference type="ARBA" id="ARBA00022729"/>
    </source>
</evidence>
<dbReference type="FunFam" id="3.40.630.10:FF:000040">
    <property type="entry name" value="zinc carboxypeptidase"/>
    <property type="match status" value="1"/>
</dbReference>
<evidence type="ECO:0000256" key="6">
    <source>
        <dbReference type="ARBA" id="ARBA00022670"/>
    </source>
</evidence>
<name>A0AAV8YH80_9CUCU</name>
<sequence length="409" mass="45776">MKLLATFLLVWLGHSNAEGQVHYEGSATQASVLNAFEEDPNFDFWSRPRIFDAPVDIMVTPAAQQMFEDTMRSNGLDYRILIDNVEETVQAEKVRLRKASTVVAGEVTFEEFMRHDEINAYLLRLGEDYPDIVKTEVIGKSFEGRDLVLVRISSGGTNKTTIFMDAAIHAREWIAPSMALYIINQLVENPNNTDLYEDIDWAIIPVANPDGYEYTHTTARLWRKTRSPGTICYGVDPNRNFDYMWMGAGASDWQCSYIYAGYTAFSEVETQALRDYLMAYKDDIKLYIAIHSYGQYIIFPWGYTSALPDDNDELVAVGERVNAAISAVNGTTYCIGTSTNMLGTAAGCSDDYAKGAVGIELSYCLELPGGGTAGFDPPASRIQPIVEETWEGFKAYHAYIKEKFVDGVY</sequence>
<evidence type="ECO:0000256" key="13">
    <source>
        <dbReference type="ARBA" id="ARBA00057299"/>
    </source>
</evidence>
<dbReference type="GO" id="GO:0005615">
    <property type="term" value="C:extracellular space"/>
    <property type="evidence" value="ECO:0007669"/>
    <property type="project" value="TreeGrafter"/>
</dbReference>
<dbReference type="Pfam" id="PF02244">
    <property type="entry name" value="Propep_M14"/>
    <property type="match status" value="1"/>
</dbReference>
<gene>
    <name evidence="17" type="ORF">NQ318_010815</name>
</gene>
<dbReference type="PROSITE" id="PS52035">
    <property type="entry name" value="PEPTIDASE_M14"/>
    <property type="match status" value="1"/>
</dbReference>
<keyword evidence="5" id="KW-0121">Carboxypeptidase</keyword>
<feature type="active site" description="Proton donor/acceptor" evidence="14">
    <location>
        <position position="366"/>
    </location>
</feature>
<dbReference type="InterPro" id="IPR003146">
    <property type="entry name" value="M14A_act_pep"/>
</dbReference>
<evidence type="ECO:0000256" key="2">
    <source>
        <dbReference type="ARBA" id="ARBA00004613"/>
    </source>
</evidence>
<evidence type="ECO:0000256" key="10">
    <source>
        <dbReference type="ARBA" id="ARBA00022833"/>
    </source>
</evidence>
<feature type="signal peptide" evidence="15">
    <location>
        <begin position="1"/>
        <end position="19"/>
    </location>
</feature>
<dbReference type="PANTHER" id="PTHR11705:SF140">
    <property type="entry name" value="FI02848P-RELATED"/>
    <property type="match status" value="1"/>
</dbReference>
<evidence type="ECO:0000256" key="3">
    <source>
        <dbReference type="ARBA" id="ARBA00005988"/>
    </source>
</evidence>
<feature type="domain" description="Peptidase M14" evidence="16">
    <location>
        <begin position="111"/>
        <end position="400"/>
    </location>
</feature>
<dbReference type="InterPro" id="IPR000834">
    <property type="entry name" value="Peptidase_M14"/>
</dbReference>
<dbReference type="Gene3D" id="3.40.630.10">
    <property type="entry name" value="Zn peptidases"/>
    <property type="match status" value="1"/>
</dbReference>